<comment type="caution">
    <text evidence="10">The sequence shown here is derived from an EMBL/GenBank/DDBJ whole genome shotgun (WGS) entry which is preliminary data.</text>
</comment>
<dbReference type="GeneID" id="39872778"/>
<keyword evidence="7" id="KW-0788">Thiol protease</keyword>
<dbReference type="GO" id="GO:0005634">
    <property type="term" value="C:nucleus"/>
    <property type="evidence" value="ECO:0007669"/>
    <property type="project" value="TreeGrafter"/>
</dbReference>
<keyword evidence="6" id="KW-0378">Hydrolase</keyword>
<feature type="compositionally biased region" description="Acidic residues" evidence="8">
    <location>
        <begin position="500"/>
        <end position="515"/>
    </location>
</feature>
<dbReference type="RefSeq" id="XP_028865251.1">
    <property type="nucleotide sequence ID" value="XM_029009418.1"/>
</dbReference>
<dbReference type="GO" id="GO:0006508">
    <property type="term" value="P:proteolysis"/>
    <property type="evidence" value="ECO:0007669"/>
    <property type="project" value="UniProtKB-KW"/>
</dbReference>
<feature type="region of interest" description="Disordered" evidence="8">
    <location>
        <begin position="581"/>
        <end position="600"/>
    </location>
</feature>
<evidence type="ECO:0000256" key="7">
    <source>
        <dbReference type="ARBA" id="ARBA00022807"/>
    </source>
</evidence>
<dbReference type="GO" id="GO:0004843">
    <property type="term" value="F:cysteine-type deubiquitinase activity"/>
    <property type="evidence" value="ECO:0007669"/>
    <property type="project" value="UniProtKB-EC"/>
</dbReference>
<dbReference type="InterPro" id="IPR028889">
    <property type="entry name" value="USP"/>
</dbReference>
<dbReference type="PANTHER" id="PTHR24006:SF758">
    <property type="entry name" value="UBIQUITIN CARBOXYL-TERMINAL HYDROLASE 36"/>
    <property type="match status" value="1"/>
</dbReference>
<dbReference type="Gene3D" id="3.90.70.10">
    <property type="entry name" value="Cysteine proteinases"/>
    <property type="match status" value="1"/>
</dbReference>
<evidence type="ECO:0000313" key="10">
    <source>
        <dbReference type="EMBL" id="GBE59008.1"/>
    </source>
</evidence>
<keyword evidence="4" id="KW-0645">Protease</keyword>
<dbReference type="EMBL" id="BDSA01000001">
    <property type="protein sequence ID" value="GBE59008.1"/>
    <property type="molecule type" value="Genomic_DNA"/>
</dbReference>
<name>A0A2H6K7Q7_9APIC</name>
<evidence type="ECO:0000259" key="9">
    <source>
        <dbReference type="PROSITE" id="PS50235"/>
    </source>
</evidence>
<feature type="region of interest" description="Disordered" evidence="8">
    <location>
        <begin position="684"/>
        <end position="708"/>
    </location>
</feature>
<dbReference type="Proteomes" id="UP000236319">
    <property type="component" value="Unassembled WGS sequence"/>
</dbReference>
<dbReference type="SUPFAM" id="SSF54001">
    <property type="entry name" value="Cysteine proteinases"/>
    <property type="match status" value="1"/>
</dbReference>
<evidence type="ECO:0000256" key="1">
    <source>
        <dbReference type="ARBA" id="ARBA00000707"/>
    </source>
</evidence>
<dbReference type="PROSITE" id="PS50235">
    <property type="entry name" value="USP_3"/>
    <property type="match status" value="1"/>
</dbReference>
<organism evidence="10 11">
    <name type="scientific">Babesia ovata</name>
    <dbReference type="NCBI Taxonomy" id="189622"/>
    <lineage>
        <taxon>Eukaryota</taxon>
        <taxon>Sar</taxon>
        <taxon>Alveolata</taxon>
        <taxon>Apicomplexa</taxon>
        <taxon>Aconoidasida</taxon>
        <taxon>Piroplasmida</taxon>
        <taxon>Babesiidae</taxon>
        <taxon>Babesia</taxon>
    </lineage>
</organism>
<proteinExistence type="inferred from homology"/>
<dbReference type="InterPro" id="IPR050164">
    <property type="entry name" value="Peptidase_C19"/>
</dbReference>
<sequence length="708" mass="80740">MSRVKRRQPRFVIQLHDRNISFVKAKDEAQEKSDEIEFFKDGKLHTTKRNPQVAEDANAPFKKAVELIETLQGSDAFGVDRLPSAKHNEKFDKMAGGLFNPGINICFINVILQVLTHSPYLAPAMMRGAHSKVCSNAVRKIVCVTCLLETHVKRALGTRVPLKNPLVHLVQRLIWKQYRLGRQEDAFIFLKHLLEALIKGCYGSKYSNNPVTMVPQNDVMRSFIGRIFGGFLKSVVMCTHCQYRSEKLETCFDISVDIYRGNKLVDLLTAFFKEETLDNNNRYNCPKCKRHRNATKAMSIYRAPRIMNVVLKRFGMGSYGFEKCKKEVSFPLSFSMSIHTSKQSKPVWLTYDLYAVVCHLGGSLHMGHYVTFVRGQHGFWSCYNDAAVSTVSQEAVLRLKQEAYLLFYAVNDECAQVCDLLTNDKAVTNMFTTKSSPVNRNLQTTTAHYRNDVLREDSIADDAGTDNWPKWPLYDSVGHEQPAAQEHKVPPATLSSSTSEDSEEETVDSDTEPENELDELLKIDSPRMDSLRVVKHFVTRRSHGYRLKLIRLFKQYQISQDVVDDIMRIKEHIMDLRNAAAAEEPQKQEVPESDGEAHLRPLDLDTMPDSDVDTWSDADPGEDYHQLKSSIHPELPKRSQEDVDYDRGKLKKVRSAPQPPLGGVQYVTHNSGTKIAVHQKEAFDSALGNRARKRRFAGNKRRRQRNRG</sequence>
<dbReference type="InterPro" id="IPR038765">
    <property type="entry name" value="Papain-like_cys_pep_sf"/>
</dbReference>
<feature type="compositionally biased region" description="Basic and acidic residues" evidence="8">
    <location>
        <begin position="634"/>
        <end position="648"/>
    </location>
</feature>
<protein>
    <recommendedName>
        <fullName evidence="3">ubiquitinyl hydrolase 1</fullName>
        <ecNumber evidence="3">3.4.19.12</ecNumber>
    </recommendedName>
</protein>
<dbReference type="PROSITE" id="PS00973">
    <property type="entry name" value="USP_2"/>
    <property type="match status" value="1"/>
</dbReference>
<evidence type="ECO:0000256" key="4">
    <source>
        <dbReference type="ARBA" id="ARBA00022670"/>
    </source>
</evidence>
<feature type="compositionally biased region" description="Basic and acidic residues" evidence="8">
    <location>
        <begin position="584"/>
        <end position="600"/>
    </location>
</feature>
<feature type="domain" description="USP" evidence="9">
    <location>
        <begin position="96"/>
        <end position="411"/>
    </location>
</feature>
<evidence type="ECO:0000256" key="6">
    <source>
        <dbReference type="ARBA" id="ARBA00022801"/>
    </source>
</evidence>
<comment type="catalytic activity">
    <reaction evidence="1">
        <text>Thiol-dependent hydrolysis of ester, thioester, amide, peptide and isopeptide bonds formed by the C-terminal Gly of ubiquitin (a 76-residue protein attached to proteins as an intracellular targeting signal).</text>
        <dbReference type="EC" id="3.4.19.12"/>
    </reaction>
</comment>
<dbReference type="OrthoDB" id="420187at2759"/>
<feature type="region of interest" description="Disordered" evidence="8">
    <location>
        <begin position="632"/>
        <end position="664"/>
    </location>
</feature>
<feature type="region of interest" description="Disordered" evidence="8">
    <location>
        <begin position="471"/>
        <end position="515"/>
    </location>
</feature>
<evidence type="ECO:0000256" key="5">
    <source>
        <dbReference type="ARBA" id="ARBA00022786"/>
    </source>
</evidence>
<evidence type="ECO:0000313" key="11">
    <source>
        <dbReference type="Proteomes" id="UP000236319"/>
    </source>
</evidence>
<keyword evidence="5" id="KW-0833">Ubl conjugation pathway</keyword>
<evidence type="ECO:0000256" key="8">
    <source>
        <dbReference type="SAM" id="MobiDB-lite"/>
    </source>
</evidence>
<gene>
    <name evidence="10" type="ORF">BOVATA_005010</name>
</gene>
<dbReference type="VEuPathDB" id="PiroplasmaDB:BOVATA_005010"/>
<dbReference type="AlphaFoldDB" id="A0A2H6K7Q7"/>
<dbReference type="InterPro" id="IPR018200">
    <property type="entry name" value="USP_CS"/>
</dbReference>
<accession>A0A2H6K7Q7</accession>
<comment type="similarity">
    <text evidence="2">Belongs to the peptidase C19 family.</text>
</comment>
<evidence type="ECO:0000256" key="2">
    <source>
        <dbReference type="ARBA" id="ARBA00009085"/>
    </source>
</evidence>
<dbReference type="Pfam" id="PF00443">
    <property type="entry name" value="UCH"/>
    <property type="match status" value="1"/>
</dbReference>
<dbReference type="InterPro" id="IPR001394">
    <property type="entry name" value="Peptidase_C19_UCH"/>
</dbReference>
<dbReference type="PANTHER" id="PTHR24006">
    <property type="entry name" value="UBIQUITIN CARBOXYL-TERMINAL HYDROLASE"/>
    <property type="match status" value="1"/>
</dbReference>
<keyword evidence="11" id="KW-1185">Reference proteome</keyword>
<feature type="compositionally biased region" description="Basic residues" evidence="8">
    <location>
        <begin position="690"/>
        <end position="708"/>
    </location>
</feature>
<reference evidence="10 11" key="1">
    <citation type="journal article" date="2017" name="BMC Genomics">
        <title>Whole-genome assembly of Babesia ovata and comparative genomics between closely related pathogens.</title>
        <authorList>
            <person name="Yamagishi J."/>
            <person name="Asada M."/>
            <person name="Hakimi H."/>
            <person name="Tanaka T.Q."/>
            <person name="Sugimoto C."/>
            <person name="Kawazu S."/>
        </authorList>
    </citation>
    <scope>NUCLEOTIDE SEQUENCE [LARGE SCALE GENOMIC DNA]</scope>
    <source>
        <strain evidence="10 11">Miyake</strain>
    </source>
</reference>
<evidence type="ECO:0000256" key="3">
    <source>
        <dbReference type="ARBA" id="ARBA00012759"/>
    </source>
</evidence>
<dbReference type="GO" id="GO:0005829">
    <property type="term" value="C:cytosol"/>
    <property type="evidence" value="ECO:0007669"/>
    <property type="project" value="TreeGrafter"/>
</dbReference>
<dbReference type="GO" id="GO:0016579">
    <property type="term" value="P:protein deubiquitination"/>
    <property type="evidence" value="ECO:0007669"/>
    <property type="project" value="InterPro"/>
</dbReference>
<dbReference type="EC" id="3.4.19.12" evidence="3"/>